<keyword evidence="2 3" id="KW-0961">Cell wall biogenesis/degradation</keyword>
<comment type="function">
    <text evidence="3">Lytic transglycosylase with a strong preference for naked glycan strands that lack stem peptides.</text>
</comment>
<reference evidence="8" key="1">
    <citation type="submission" date="2015-01" db="EMBL/GenBank/DDBJ databases">
        <title>Flavisolibacter sp./LCS9/ whole genome sequencing.</title>
        <authorList>
            <person name="Kim M.K."/>
            <person name="Srinivasan S."/>
            <person name="Lee J.-J."/>
        </authorList>
    </citation>
    <scope>NUCLEOTIDE SEQUENCE [LARGE SCALE GENOMIC DNA]</scope>
    <source>
        <strain evidence="8">LCS9</strain>
    </source>
</reference>
<dbReference type="InterPro" id="IPR012997">
    <property type="entry name" value="RplA"/>
</dbReference>
<dbReference type="PANTHER" id="PTHR34183">
    <property type="entry name" value="ENDOLYTIC PEPTIDOGLYCAN TRANSGLYCOSYLASE RLPA"/>
    <property type="match status" value="1"/>
</dbReference>
<dbReference type="Pfam" id="PF03330">
    <property type="entry name" value="DPBB_1"/>
    <property type="match status" value="1"/>
</dbReference>
<dbReference type="InterPro" id="IPR034718">
    <property type="entry name" value="RlpA"/>
</dbReference>
<dbReference type="STRING" id="1492898.SY85_14925"/>
<dbReference type="CDD" id="cd22268">
    <property type="entry name" value="DPBB_RlpA-like"/>
    <property type="match status" value="1"/>
</dbReference>
<evidence type="ECO:0000256" key="5">
    <source>
        <dbReference type="SAM" id="MobiDB-lite"/>
    </source>
</evidence>
<dbReference type="InterPro" id="IPR036908">
    <property type="entry name" value="RlpA-like_sf"/>
</dbReference>
<dbReference type="EMBL" id="CP011390">
    <property type="protein sequence ID" value="ANE53511.1"/>
    <property type="molecule type" value="Genomic_DNA"/>
</dbReference>
<proteinExistence type="inferred from homology"/>
<evidence type="ECO:0000313" key="7">
    <source>
        <dbReference type="EMBL" id="ANE53511.1"/>
    </source>
</evidence>
<dbReference type="SUPFAM" id="SSF50685">
    <property type="entry name" value="Barwin-like endoglucanases"/>
    <property type="match status" value="1"/>
</dbReference>
<reference evidence="7 8" key="2">
    <citation type="journal article" date="2016" name="Int. J. Syst. Evol. Microbiol.">
        <title>Flavisolibacter tropicus sp. nov., isolated from tropical soil.</title>
        <authorList>
            <person name="Lee J.J."/>
            <person name="Kang M.S."/>
            <person name="Kim G.S."/>
            <person name="Lee C.S."/>
            <person name="Lim S."/>
            <person name="Lee J."/>
            <person name="Roh S.H."/>
            <person name="Kang H."/>
            <person name="Ha J.M."/>
            <person name="Bae S."/>
            <person name="Jung H.Y."/>
            <person name="Kim M.K."/>
        </authorList>
    </citation>
    <scope>NUCLEOTIDE SEQUENCE [LARGE SCALE GENOMIC DNA]</scope>
    <source>
        <strain evidence="7 8">LCS9</strain>
    </source>
</reference>
<dbReference type="HAMAP" id="MF_02071">
    <property type="entry name" value="RlpA"/>
    <property type="match status" value="1"/>
</dbReference>
<dbReference type="GO" id="GO:0000270">
    <property type="term" value="P:peptidoglycan metabolic process"/>
    <property type="evidence" value="ECO:0007669"/>
    <property type="project" value="UniProtKB-UniRule"/>
</dbReference>
<dbReference type="Gene3D" id="2.40.40.10">
    <property type="entry name" value="RlpA-like domain"/>
    <property type="match status" value="1"/>
</dbReference>
<dbReference type="NCBIfam" id="TIGR00413">
    <property type="entry name" value="rlpA"/>
    <property type="match status" value="1"/>
</dbReference>
<dbReference type="KEGG" id="fla:SY85_14925"/>
<organism evidence="7 8">
    <name type="scientific">Flavisolibacter tropicus</name>
    <dbReference type="NCBI Taxonomy" id="1492898"/>
    <lineage>
        <taxon>Bacteria</taxon>
        <taxon>Pseudomonadati</taxon>
        <taxon>Bacteroidota</taxon>
        <taxon>Chitinophagia</taxon>
        <taxon>Chitinophagales</taxon>
        <taxon>Chitinophagaceae</taxon>
        <taxon>Flavisolibacter</taxon>
    </lineage>
</organism>
<keyword evidence="1 3" id="KW-0456">Lyase</keyword>
<evidence type="ECO:0000256" key="3">
    <source>
        <dbReference type="HAMAP-Rule" id="MF_02071"/>
    </source>
</evidence>
<evidence type="ECO:0000256" key="2">
    <source>
        <dbReference type="ARBA" id="ARBA00023316"/>
    </source>
</evidence>
<feature type="region of interest" description="Disordered" evidence="5">
    <location>
        <begin position="1"/>
        <end position="23"/>
    </location>
</feature>
<feature type="domain" description="RlpA-like protein double-psi beta-barrel" evidence="6">
    <location>
        <begin position="26"/>
        <end position="119"/>
    </location>
</feature>
<sequence>MSWFSFAQCHNSTTPPPQKDTVKETKTGLASYYGHAFEGEETASGETFHLKEMVAAHPTYPLGTVALITNLEEGGSVVVRIIDRGPTDENVAEGVIIDLSKGAAQKLGMVKEGRIKVKVEVLQWGTNEYNREKDR</sequence>
<dbReference type="EC" id="4.2.2.-" evidence="3"/>
<dbReference type="InterPro" id="IPR009009">
    <property type="entry name" value="RlpA-like_DPBB"/>
</dbReference>
<dbReference type="GO" id="GO:0071555">
    <property type="term" value="P:cell wall organization"/>
    <property type="evidence" value="ECO:0007669"/>
    <property type="project" value="UniProtKB-KW"/>
</dbReference>
<dbReference type="Proteomes" id="UP000077177">
    <property type="component" value="Chromosome"/>
</dbReference>
<dbReference type="PANTHER" id="PTHR34183:SF1">
    <property type="entry name" value="ENDOLYTIC PEPTIDOGLYCAN TRANSGLYCOSYLASE RLPA"/>
    <property type="match status" value="1"/>
</dbReference>
<dbReference type="GO" id="GO:0008932">
    <property type="term" value="F:lytic endotransglycosylase activity"/>
    <property type="evidence" value="ECO:0007669"/>
    <property type="project" value="UniProtKB-UniRule"/>
</dbReference>
<evidence type="ECO:0000313" key="8">
    <source>
        <dbReference type="Proteomes" id="UP000077177"/>
    </source>
</evidence>
<gene>
    <name evidence="3" type="primary">rlpA</name>
    <name evidence="7" type="ORF">SY85_14925</name>
</gene>
<evidence type="ECO:0000256" key="1">
    <source>
        <dbReference type="ARBA" id="ARBA00023239"/>
    </source>
</evidence>
<accession>A0A172U2B1</accession>
<keyword evidence="8" id="KW-1185">Reference proteome</keyword>
<comment type="similarity">
    <text evidence="3 4">Belongs to the RlpA family.</text>
</comment>
<evidence type="ECO:0000259" key="6">
    <source>
        <dbReference type="Pfam" id="PF03330"/>
    </source>
</evidence>
<dbReference type="AlphaFoldDB" id="A0A172U2B1"/>
<evidence type="ECO:0000256" key="4">
    <source>
        <dbReference type="RuleBase" id="RU003495"/>
    </source>
</evidence>
<protein>
    <recommendedName>
        <fullName evidence="3">Probable endolytic peptidoglycan transglycosylase RlpA</fullName>
        <ecNumber evidence="3">4.2.2.-</ecNumber>
    </recommendedName>
</protein>
<name>A0A172U2B1_9BACT</name>